<dbReference type="RefSeq" id="WP_385942977.1">
    <property type="nucleotide sequence ID" value="NZ_JBHSOZ010000010.1"/>
</dbReference>
<gene>
    <name evidence="1" type="ORF">ACFPU1_16430</name>
</gene>
<dbReference type="CDD" id="cd12870">
    <property type="entry name" value="MqsA"/>
    <property type="match status" value="1"/>
</dbReference>
<sequence>MILCEWCESESAFTSKTTVYWELPDGTRAIEITDTPAVQCKECGMVYQEEDTIIQLEDQLLLIDTDQVAKSISYQKLMEFPRRLKRNYFRYDEL</sequence>
<name>A0ABW0YT33_9BACI</name>
<dbReference type="NCBIfam" id="TIGR03831">
    <property type="entry name" value="YgiT_finger"/>
    <property type="match status" value="1"/>
</dbReference>
<dbReference type="NCBIfam" id="TIGR03829">
    <property type="entry name" value="YokU_near_AblA"/>
    <property type="match status" value="1"/>
</dbReference>
<evidence type="ECO:0000313" key="2">
    <source>
        <dbReference type="Proteomes" id="UP001596142"/>
    </source>
</evidence>
<dbReference type="Pfam" id="PF14122">
    <property type="entry name" value="YokU"/>
    <property type="match status" value="1"/>
</dbReference>
<comment type="caution">
    <text evidence="1">The sequence shown here is derived from an EMBL/GenBank/DDBJ whole genome shotgun (WGS) entry which is preliminary data.</text>
</comment>
<evidence type="ECO:0000313" key="1">
    <source>
        <dbReference type="EMBL" id="MFC5714338.1"/>
    </source>
</evidence>
<protein>
    <submittedName>
        <fullName evidence="1">YokU family protein</fullName>
    </submittedName>
</protein>
<dbReference type="InterPro" id="IPR022451">
    <property type="entry name" value="CHP03829_YokU"/>
</dbReference>
<reference evidence="2" key="1">
    <citation type="journal article" date="2019" name="Int. J. Syst. Evol. Microbiol.">
        <title>The Global Catalogue of Microorganisms (GCM) 10K type strain sequencing project: providing services to taxonomists for standard genome sequencing and annotation.</title>
        <authorList>
            <consortium name="The Broad Institute Genomics Platform"/>
            <consortium name="The Broad Institute Genome Sequencing Center for Infectious Disease"/>
            <person name="Wu L."/>
            <person name="Ma J."/>
        </authorList>
    </citation>
    <scope>NUCLEOTIDE SEQUENCE [LARGE SCALE GENOMIC DNA]</scope>
    <source>
        <strain evidence="2">CECT 7184</strain>
    </source>
</reference>
<dbReference type="EMBL" id="JBHSOZ010000010">
    <property type="protein sequence ID" value="MFC5714338.1"/>
    <property type="molecule type" value="Genomic_DNA"/>
</dbReference>
<dbReference type="Proteomes" id="UP001596142">
    <property type="component" value="Unassembled WGS sequence"/>
</dbReference>
<organism evidence="1 2">
    <name type="scientific">Thalassorhabdus alkalitolerans</name>
    <dbReference type="NCBI Taxonomy" id="2282697"/>
    <lineage>
        <taxon>Bacteria</taxon>
        <taxon>Bacillati</taxon>
        <taxon>Bacillota</taxon>
        <taxon>Bacilli</taxon>
        <taxon>Bacillales</taxon>
        <taxon>Bacillaceae</taxon>
        <taxon>Thalassorhabdus</taxon>
    </lineage>
</organism>
<accession>A0ABW0YT33</accession>
<dbReference type="InterPro" id="IPR022453">
    <property type="entry name" value="Znf_MqsA-type"/>
</dbReference>
<keyword evidence="2" id="KW-1185">Reference proteome</keyword>
<proteinExistence type="predicted"/>